<feature type="compositionally biased region" description="Gly residues" evidence="1">
    <location>
        <begin position="829"/>
        <end position="838"/>
    </location>
</feature>
<keyword evidence="3" id="KW-1185">Reference proteome</keyword>
<comment type="caution">
    <text evidence="2">The sequence shown here is derived from an EMBL/GenBank/DDBJ whole genome shotgun (WGS) entry which is preliminary data.</text>
</comment>
<feature type="compositionally biased region" description="Gly residues" evidence="1">
    <location>
        <begin position="734"/>
        <end position="746"/>
    </location>
</feature>
<dbReference type="EMBL" id="CAICTM010000280">
    <property type="protein sequence ID" value="CAB9506853.1"/>
    <property type="molecule type" value="Genomic_DNA"/>
</dbReference>
<dbReference type="AlphaFoldDB" id="A0A9N8DPP1"/>
<feature type="compositionally biased region" description="Acidic residues" evidence="1">
    <location>
        <begin position="47"/>
        <end position="57"/>
    </location>
</feature>
<dbReference type="Proteomes" id="UP001153069">
    <property type="component" value="Unassembled WGS sequence"/>
</dbReference>
<feature type="region of interest" description="Disordered" evidence="1">
    <location>
        <begin position="568"/>
        <end position="913"/>
    </location>
</feature>
<feature type="region of interest" description="Disordered" evidence="1">
    <location>
        <begin position="369"/>
        <end position="392"/>
    </location>
</feature>
<organism evidence="2 3">
    <name type="scientific">Seminavis robusta</name>
    <dbReference type="NCBI Taxonomy" id="568900"/>
    <lineage>
        <taxon>Eukaryota</taxon>
        <taxon>Sar</taxon>
        <taxon>Stramenopiles</taxon>
        <taxon>Ochrophyta</taxon>
        <taxon>Bacillariophyta</taxon>
        <taxon>Bacillariophyceae</taxon>
        <taxon>Bacillariophycidae</taxon>
        <taxon>Naviculales</taxon>
        <taxon>Naviculaceae</taxon>
        <taxon>Seminavis</taxon>
    </lineage>
</organism>
<feature type="compositionally biased region" description="Polar residues" evidence="1">
    <location>
        <begin position="713"/>
        <end position="726"/>
    </location>
</feature>
<evidence type="ECO:0000313" key="2">
    <source>
        <dbReference type="EMBL" id="CAB9506853.1"/>
    </source>
</evidence>
<feature type="compositionally biased region" description="Polar residues" evidence="1">
    <location>
        <begin position="665"/>
        <end position="675"/>
    </location>
</feature>
<feature type="compositionally biased region" description="Polar residues" evidence="1">
    <location>
        <begin position="568"/>
        <end position="589"/>
    </location>
</feature>
<evidence type="ECO:0000313" key="3">
    <source>
        <dbReference type="Proteomes" id="UP001153069"/>
    </source>
</evidence>
<feature type="compositionally biased region" description="Basic and acidic residues" evidence="1">
    <location>
        <begin position="58"/>
        <end position="67"/>
    </location>
</feature>
<accession>A0A9N8DPP1</accession>
<reference evidence="2" key="1">
    <citation type="submission" date="2020-06" db="EMBL/GenBank/DDBJ databases">
        <authorList>
            <consortium name="Plant Systems Biology data submission"/>
        </authorList>
    </citation>
    <scope>NUCLEOTIDE SEQUENCE</scope>
    <source>
        <strain evidence="2">D6</strain>
    </source>
</reference>
<evidence type="ECO:0000256" key="1">
    <source>
        <dbReference type="SAM" id="MobiDB-lite"/>
    </source>
</evidence>
<feature type="compositionally biased region" description="Low complexity" evidence="1">
    <location>
        <begin position="888"/>
        <end position="911"/>
    </location>
</feature>
<feature type="region of interest" description="Disordered" evidence="1">
    <location>
        <begin position="166"/>
        <end position="197"/>
    </location>
</feature>
<feature type="compositionally biased region" description="Polar residues" evidence="1">
    <location>
        <begin position="601"/>
        <end position="610"/>
    </location>
</feature>
<sequence length="951" mass="94905">MPASNDNSNNVPTDSASLGSGTAPSSERPFDSLKASFRASDVPFGNDDFDKDADADDFDKGSDKDKEEEVDDVDLEEVELNAWDNNSTSWEGEEDASLSTNPGREGAIREGLYGLIEEKIQNGIFQYILATLAAVWNIIVKRCRGGTSEDDAAGMAMDVADAANPINPNNLGSSQVGQGGAGGGGGTGGAGGGASSASASSASAGGASGAGAAQATAVVGQMATQAAVSAAGASTAAASTAAAASATIATTVATAVASASVAAQVGVTIGVAAVTVAAVSTGMGVAPTSNTTTAVVKLDAFVPPTCSLSAELKQGIVELKIQGMPEDALPEHKDSLEGIFRDLYNNITGMCLDPYSRVLHSAELQGGTTNSSATLEQADGTTPTASNGSSIVPSLSRRSLQLKTNIDASQFFPLFAASFGYNVEPVLFEADSTDGPEQTARRGTMQVVFATTKAALPGGGVGDQQNAVVLSIGQDVIQPYVETVEENEGTIMTPFISDELSSLSQCVSAAEDQELPKDNDELCKQLQQLIAAKDNGDGAAIDPDVLVACLQTPTVPACQEVLATAIDSVSSNEPPSTESVAAGTEQNGSQEGGSIEPPSTEIVSGSTEGGDSSFDIDSGTGQEADEEDVTDAAGRDEDTSGSSPVVNSGIGNNAAGTEEDGSQLGGSNEPHSSESVLGYTEDGDSSLDTDSGTGQGVGGEDVTGTAGRDEDTSGSSPMVNNDNFATGTEEDGSQVGGSGTGNGNGEESGSSPAENGHGDDTDAMSALNGNTVGILPATSVLAPNAPTSSMGQSPSGSEGNSPDGIQPSPQVPSSQAGAPGPGPTPNGQGELGFSGTSGSGPSTVTGFGGNSPDATASHLHAPNAPASHPQDEATNGMPANPGEMLTQVSPVGVGAAAPSGPSASKASGPSGLDNTVAMSKLQFYYRRSPSIGVTKRFTQFFGNALQNQSIK</sequence>
<feature type="compositionally biased region" description="Polar residues" evidence="1">
    <location>
        <begin position="785"/>
        <end position="800"/>
    </location>
</feature>
<protein>
    <submittedName>
        <fullName evidence="2">Uncharacterized protein</fullName>
    </submittedName>
</protein>
<feature type="compositionally biased region" description="Polar residues" evidence="1">
    <location>
        <begin position="1"/>
        <end position="25"/>
    </location>
</feature>
<gene>
    <name evidence="2" type="ORF">SEMRO_281_G107340.1</name>
</gene>
<feature type="compositionally biased region" description="Polar residues" evidence="1">
    <location>
        <begin position="640"/>
        <end position="655"/>
    </location>
</feature>
<feature type="region of interest" description="Disordered" evidence="1">
    <location>
        <begin position="1"/>
        <end position="72"/>
    </location>
</feature>
<feature type="compositionally biased region" description="Gly residues" evidence="1">
    <location>
        <begin position="177"/>
        <end position="194"/>
    </location>
</feature>
<feature type="region of interest" description="Disordered" evidence="1">
    <location>
        <begin position="84"/>
        <end position="103"/>
    </location>
</feature>
<name>A0A9N8DPP1_9STRA</name>
<proteinExistence type="predicted"/>